<dbReference type="PANTHER" id="PTHR45856:SF24">
    <property type="entry name" value="FUNGAL LIPASE-LIKE DOMAIN-CONTAINING PROTEIN"/>
    <property type="match status" value="1"/>
</dbReference>
<dbReference type="GO" id="GO:0006629">
    <property type="term" value="P:lipid metabolic process"/>
    <property type="evidence" value="ECO:0007669"/>
    <property type="project" value="InterPro"/>
</dbReference>
<dbReference type="InterPro" id="IPR051218">
    <property type="entry name" value="Sec_MonoDiacylglyc_Lipase"/>
</dbReference>
<dbReference type="InterPro" id="IPR029058">
    <property type="entry name" value="AB_hydrolase_fold"/>
</dbReference>
<gene>
    <name evidence="3" type="ORF">CRENPOLYSF2_2280013</name>
</gene>
<dbReference type="AlphaFoldDB" id="A0A1R4H5H5"/>
<evidence type="ECO:0000256" key="1">
    <source>
        <dbReference type="SAM" id="SignalP"/>
    </source>
</evidence>
<keyword evidence="4" id="KW-1185">Reference proteome</keyword>
<evidence type="ECO:0000313" key="4">
    <source>
        <dbReference type="Proteomes" id="UP000195442"/>
    </source>
</evidence>
<dbReference type="EMBL" id="FUKJ01000144">
    <property type="protein sequence ID" value="SJM91515.1"/>
    <property type="molecule type" value="Genomic_DNA"/>
</dbReference>
<feature type="domain" description="Fungal lipase-type" evidence="2">
    <location>
        <begin position="146"/>
        <end position="321"/>
    </location>
</feature>
<evidence type="ECO:0000313" key="3">
    <source>
        <dbReference type="EMBL" id="SJM91515.1"/>
    </source>
</evidence>
<dbReference type="Proteomes" id="UP000195442">
    <property type="component" value="Unassembled WGS sequence"/>
</dbReference>
<reference evidence="4" key="1">
    <citation type="submission" date="2017-02" db="EMBL/GenBank/DDBJ databases">
        <authorList>
            <person name="Daims H."/>
        </authorList>
    </citation>
    <scope>NUCLEOTIDE SEQUENCE [LARGE SCALE GENOMIC DNA]</scope>
</reference>
<dbReference type="SUPFAM" id="SSF53474">
    <property type="entry name" value="alpha/beta-Hydrolases"/>
    <property type="match status" value="1"/>
</dbReference>
<dbReference type="Pfam" id="PF01764">
    <property type="entry name" value="Lipase_3"/>
    <property type="match status" value="1"/>
</dbReference>
<dbReference type="PANTHER" id="PTHR45856">
    <property type="entry name" value="ALPHA/BETA-HYDROLASES SUPERFAMILY PROTEIN"/>
    <property type="match status" value="1"/>
</dbReference>
<evidence type="ECO:0000259" key="2">
    <source>
        <dbReference type="Pfam" id="PF01764"/>
    </source>
</evidence>
<dbReference type="Gene3D" id="3.40.50.1820">
    <property type="entry name" value="alpha/beta hydrolase"/>
    <property type="match status" value="1"/>
</dbReference>
<dbReference type="RefSeq" id="WP_087146571.1">
    <property type="nucleotide sequence ID" value="NZ_FUKJ01000144.1"/>
</dbReference>
<protein>
    <recommendedName>
        <fullName evidence="2">Fungal lipase-type domain-containing protein</fullName>
    </recommendedName>
</protein>
<keyword evidence="1" id="KW-0732">Signal</keyword>
<feature type="signal peptide" evidence="1">
    <location>
        <begin position="1"/>
        <end position="25"/>
    </location>
</feature>
<name>A0A1R4H5H5_9GAMM</name>
<accession>A0A1R4H5H5</accession>
<feature type="chain" id="PRO_5013363161" description="Fungal lipase-type domain-containing protein" evidence="1">
    <location>
        <begin position="26"/>
        <end position="455"/>
    </location>
</feature>
<dbReference type="OrthoDB" id="5562330at2"/>
<proteinExistence type="predicted"/>
<sequence>MYKFIKSLPMALLIGCTTLTLPTNAALQDTSSLLLQRDLQNPAISQLGGGFIITEAKQLLEFCIELNNQDDRNNSQKKSDPQYQAQPVGWKIVYDSRHPGNTEWNKIWPSTTSDPDPNNPEKNGFGPFNNAWLLVQSETEPTNYAIAIRGTVGEINSILADAFVTSIPAYAGIEYPKDKALPLLFAATPKSEVHVGFAYAAFTLLFEKDKGVLAQLHKLNLPNNTKLFITGHSQGAAIATLVHSFLYYAVTDPQDRYKLNLKLTGINDKSKSNRNTVQLKSYVFAQPKPGNQQYSEDFAQITKDVAYVINNDRDPVPQVPLSRQTIAEVIEGVEEDNAGAGNHLRQFFSREITNLTNIKNNIRGKIAEKIVALVAEKFVKKGISLSLDEYFKNDEKPVKAIARSLNYTLTGQLIPVFGAKKGGKDYPIGNSQDFLLQHHATNYRRLIDNQFKNGE</sequence>
<dbReference type="InterPro" id="IPR002921">
    <property type="entry name" value="Fungal_lipase-type"/>
</dbReference>
<organism evidence="3 4">
    <name type="scientific">Crenothrix polyspora</name>
    <dbReference type="NCBI Taxonomy" id="360316"/>
    <lineage>
        <taxon>Bacteria</taxon>
        <taxon>Pseudomonadati</taxon>
        <taxon>Pseudomonadota</taxon>
        <taxon>Gammaproteobacteria</taxon>
        <taxon>Methylococcales</taxon>
        <taxon>Crenotrichaceae</taxon>
        <taxon>Crenothrix</taxon>
    </lineage>
</organism>